<accession>A0A221SXZ7</accession>
<name>A0A221SXZ7_9DEIO</name>
<dbReference type="RefSeq" id="WP_027463172.1">
    <property type="nucleotide sequence ID" value="NZ_CP021081.1"/>
</dbReference>
<dbReference type="Proteomes" id="UP000259030">
    <property type="component" value="Chromosome"/>
</dbReference>
<evidence type="ECO:0000313" key="1">
    <source>
        <dbReference type="EMBL" id="ASN81500.1"/>
    </source>
</evidence>
<organism evidence="1 2">
    <name type="scientific">Deinococcus ficus</name>
    <dbReference type="NCBI Taxonomy" id="317577"/>
    <lineage>
        <taxon>Bacteria</taxon>
        <taxon>Thermotogati</taxon>
        <taxon>Deinococcota</taxon>
        <taxon>Deinococci</taxon>
        <taxon>Deinococcales</taxon>
        <taxon>Deinococcaceae</taxon>
        <taxon>Deinococcus</taxon>
    </lineage>
</organism>
<dbReference type="EMBL" id="CP021081">
    <property type="protein sequence ID" value="ASN81500.1"/>
    <property type="molecule type" value="Genomic_DNA"/>
</dbReference>
<proteinExistence type="predicted"/>
<dbReference type="KEGG" id="dfc:DFI_11275"/>
<evidence type="ECO:0000313" key="2">
    <source>
        <dbReference type="Proteomes" id="UP000259030"/>
    </source>
</evidence>
<sequence>MSKISESPADGLIVDNKTNGLKLTTEWKVGGTQTVWLERKDNYNTYRQELPTNTRVTVTGGGKTLASVALTMKPGACLSVTGPEALTVNGWVGRETNPPLSMNLAYGWTDSTVTLKGSGQYLTKTRKATTDFDVTVDAATTGRCTPESMSIVLKGLKATASAVLPGQRLDAAVYASNVKNLEFSHTALSVSNPFAQVSGQLSASLKYNTHSVLTAFGELANGNANPLPGDQVKVQFVQNGQLVSTTLEALFMQNMR</sequence>
<gene>
    <name evidence="1" type="ORF">DFI_11275</name>
</gene>
<dbReference type="AlphaFoldDB" id="A0A221SXZ7"/>
<keyword evidence="2" id="KW-1185">Reference proteome</keyword>
<protein>
    <submittedName>
        <fullName evidence="1">Uncharacterized protein</fullName>
    </submittedName>
</protein>
<reference evidence="1 2" key="1">
    <citation type="submission" date="2017-05" db="EMBL/GenBank/DDBJ databases">
        <title>The complete genome sequence of Deinococcus ficus isolated from the rhizosphere of the Ficus religiosa L. in Taiwan.</title>
        <authorList>
            <person name="Wu K.-M."/>
            <person name="Liao T.-L."/>
            <person name="Liu Y.-M."/>
            <person name="Young C.-C."/>
            <person name="Tsai S.-F."/>
        </authorList>
    </citation>
    <scope>NUCLEOTIDE SEQUENCE [LARGE SCALE GENOMIC DNA]</scope>
    <source>
        <strain evidence="1 2">CC-FR2-10</strain>
    </source>
</reference>